<dbReference type="Gene3D" id="1.10.3720.10">
    <property type="entry name" value="MetI-like"/>
    <property type="match status" value="1"/>
</dbReference>
<evidence type="ECO:0000313" key="9">
    <source>
        <dbReference type="EMBL" id="MDC7226478.1"/>
    </source>
</evidence>
<dbReference type="PANTHER" id="PTHR30151:SF0">
    <property type="entry name" value="ABC TRANSPORTER PERMEASE PROTEIN MJ0413-RELATED"/>
    <property type="match status" value="1"/>
</dbReference>
<dbReference type="GO" id="GO:0005886">
    <property type="term" value="C:plasma membrane"/>
    <property type="evidence" value="ECO:0007669"/>
    <property type="project" value="UniProtKB-SubCell"/>
</dbReference>
<dbReference type="EMBL" id="JAQQAL010000012">
    <property type="protein sequence ID" value="MDC7226478.1"/>
    <property type="molecule type" value="Genomic_DNA"/>
</dbReference>
<evidence type="ECO:0000256" key="7">
    <source>
        <dbReference type="RuleBase" id="RU363032"/>
    </source>
</evidence>
<comment type="caution">
    <text evidence="9">The sequence shown here is derived from an EMBL/GenBank/DDBJ whole genome shotgun (WGS) entry which is preliminary data.</text>
</comment>
<evidence type="ECO:0000256" key="4">
    <source>
        <dbReference type="ARBA" id="ARBA00022692"/>
    </source>
</evidence>
<evidence type="ECO:0000313" key="10">
    <source>
        <dbReference type="Proteomes" id="UP001221217"/>
    </source>
</evidence>
<evidence type="ECO:0000259" key="8">
    <source>
        <dbReference type="PROSITE" id="PS50928"/>
    </source>
</evidence>
<dbReference type="CDD" id="cd06261">
    <property type="entry name" value="TM_PBP2"/>
    <property type="match status" value="1"/>
</dbReference>
<dbReference type="GO" id="GO:0055085">
    <property type="term" value="P:transmembrane transport"/>
    <property type="evidence" value="ECO:0007669"/>
    <property type="project" value="InterPro"/>
</dbReference>
<dbReference type="InterPro" id="IPR035906">
    <property type="entry name" value="MetI-like_sf"/>
</dbReference>
<evidence type="ECO:0000256" key="3">
    <source>
        <dbReference type="ARBA" id="ARBA00022475"/>
    </source>
</evidence>
<feature type="transmembrane region" description="Helical" evidence="7">
    <location>
        <begin position="46"/>
        <end position="68"/>
    </location>
</feature>
<keyword evidence="2 7" id="KW-0813">Transport</keyword>
<dbReference type="PANTHER" id="PTHR30151">
    <property type="entry name" value="ALKANE SULFONATE ABC TRANSPORTER-RELATED, MEMBRANE SUBUNIT"/>
    <property type="match status" value="1"/>
</dbReference>
<keyword evidence="5 7" id="KW-1133">Transmembrane helix</keyword>
<keyword evidence="6 7" id="KW-0472">Membrane</keyword>
<accession>A0AAJ1IEQ9</accession>
<comment type="subcellular location">
    <subcellularLocation>
        <location evidence="1 7">Cell membrane</location>
        <topology evidence="1 7">Multi-pass membrane protein</topology>
    </subcellularLocation>
</comment>
<feature type="transmembrane region" description="Helical" evidence="7">
    <location>
        <begin position="117"/>
        <end position="144"/>
    </location>
</feature>
<dbReference type="PROSITE" id="PS50928">
    <property type="entry name" value="ABC_TM1"/>
    <property type="match status" value="1"/>
</dbReference>
<sequence length="213" mass="23513">MPEYLLHIISTLIRLTVSMVIAFAAAFPLALLFGRMRNAARLFDPLIEMLYSVPKIALFPLIVLLIGLNDRSRVITATIVVFFQVLITVRDAAAVIPEEYIISIDSLGAGRIDRIRYVYIPFLLPSVFTSLRVGTAAAFAVLFFTEASVTSGYGMGRLVIEKWSELDYKAMGLSAIITSLMGVVIFILIDRLESRLLKGVSIGTSELHSNLKV</sequence>
<dbReference type="Proteomes" id="UP001221217">
    <property type="component" value="Unassembled WGS sequence"/>
</dbReference>
<reference evidence="9 10" key="1">
    <citation type="submission" date="2022-12" db="EMBL/GenBank/DDBJ databases">
        <title>Metagenome assembled genome from gulf of manar.</title>
        <authorList>
            <person name="Kohli P."/>
            <person name="Pk S."/>
            <person name="Venkata Ramana C."/>
            <person name="Sasikala C."/>
        </authorList>
    </citation>
    <scope>NUCLEOTIDE SEQUENCE [LARGE SCALE GENOMIC DNA]</scope>
    <source>
        <strain evidence="9">JB008</strain>
    </source>
</reference>
<dbReference type="AlphaFoldDB" id="A0AAJ1IEQ9"/>
<evidence type="ECO:0000256" key="2">
    <source>
        <dbReference type="ARBA" id="ARBA00022448"/>
    </source>
</evidence>
<dbReference type="SUPFAM" id="SSF161098">
    <property type="entry name" value="MetI-like"/>
    <property type="match status" value="1"/>
</dbReference>
<organism evidence="9 10">
    <name type="scientific">Candidatus Thalassospirochaeta sargassi</name>
    <dbReference type="NCBI Taxonomy" id="3119039"/>
    <lineage>
        <taxon>Bacteria</taxon>
        <taxon>Pseudomonadati</taxon>
        <taxon>Spirochaetota</taxon>
        <taxon>Spirochaetia</taxon>
        <taxon>Spirochaetales</taxon>
        <taxon>Spirochaetaceae</taxon>
        <taxon>Candidatus Thalassospirochaeta</taxon>
    </lineage>
</organism>
<proteinExistence type="inferred from homology"/>
<evidence type="ECO:0000256" key="6">
    <source>
        <dbReference type="ARBA" id="ARBA00023136"/>
    </source>
</evidence>
<keyword evidence="3" id="KW-1003">Cell membrane</keyword>
<comment type="similarity">
    <text evidence="7">Belongs to the binding-protein-dependent transport system permease family.</text>
</comment>
<gene>
    <name evidence="9" type="ORF">PQJ61_06915</name>
</gene>
<protein>
    <submittedName>
        <fullName evidence="9">ABC transporter permease subunit</fullName>
    </submittedName>
</protein>
<keyword evidence="4 7" id="KW-0812">Transmembrane</keyword>
<dbReference type="Pfam" id="PF00528">
    <property type="entry name" value="BPD_transp_1"/>
    <property type="match status" value="1"/>
</dbReference>
<evidence type="ECO:0000256" key="1">
    <source>
        <dbReference type="ARBA" id="ARBA00004651"/>
    </source>
</evidence>
<name>A0AAJ1IEQ9_9SPIO</name>
<feature type="transmembrane region" description="Helical" evidence="7">
    <location>
        <begin position="170"/>
        <end position="189"/>
    </location>
</feature>
<feature type="domain" description="ABC transmembrane type-1" evidence="8">
    <location>
        <begin position="8"/>
        <end position="189"/>
    </location>
</feature>
<feature type="transmembrane region" description="Helical" evidence="7">
    <location>
        <begin position="12"/>
        <end position="34"/>
    </location>
</feature>
<dbReference type="InterPro" id="IPR000515">
    <property type="entry name" value="MetI-like"/>
</dbReference>
<evidence type="ECO:0000256" key="5">
    <source>
        <dbReference type="ARBA" id="ARBA00022989"/>
    </source>
</evidence>